<comment type="caution">
    <text evidence="3">The sequence shown here is derived from an EMBL/GenBank/DDBJ whole genome shotgun (WGS) entry which is preliminary data.</text>
</comment>
<name>A0A179FS72_METCM</name>
<dbReference type="PANTHER" id="PTHR17178">
    <property type="entry name" value="SECRETORY GRANULE PROTEOGLYCAN CORE PROTEIN"/>
    <property type="match status" value="1"/>
</dbReference>
<feature type="compositionally biased region" description="Polar residues" evidence="1">
    <location>
        <begin position="60"/>
        <end position="85"/>
    </location>
</feature>
<feature type="compositionally biased region" description="Low complexity" evidence="1">
    <location>
        <begin position="107"/>
        <end position="121"/>
    </location>
</feature>
<evidence type="ECO:0000313" key="3">
    <source>
        <dbReference type="EMBL" id="OAQ68462.2"/>
    </source>
</evidence>
<dbReference type="RefSeq" id="XP_022284485.1">
    <property type="nucleotide sequence ID" value="XM_022428413.1"/>
</dbReference>
<keyword evidence="4" id="KW-1185">Reference proteome</keyword>
<evidence type="ECO:0000256" key="1">
    <source>
        <dbReference type="SAM" id="MobiDB-lite"/>
    </source>
</evidence>
<sequence>MSQPYDGRDMDRSYNIPGSVKRAREQVQGTRGQDGQATRRPPQDSNLIESSTPLRPPPQGLSQSKFAKNRMPSSQETKSGQTISRPKQVPQWPLANTGTVPTAFVDPTSPQSPTPKSQQVPERPPRPSQSRIPSILDQSKPQQPIPVFTSRSAIPDSPQENLDINNPLSPSGSSARQTISSVGTIPDFPIPAPTSSSMPPRKSAILGPPPSSRRGASSFYSNASFVSPIPEESPRSRSHGSYASSAAMPESWPAGSPQAGSPGYGDAFYEESITEKSRESGYDDFGDESQLVRSASLGKKGKPALITTKGSSNSASNMRRGPAPVQTTHDNEGYLSAATSSSETVPTLKKPRASYVNTTSRESLSSEAILQAFATASSSDPRDANQVGDAPRQQTRLSAMRRPPRLDIDAVRAAEARGSLTSLPDLIRRATRLAAMIDKGKRPASRLDTLEGYLNEKEDPHRSGLSDMLAAFPPPVHTPRNNPSRNSWLRGSTWPAVNGQDRPSHSRSPSGQIETKPKRRCCGLPLWAFILVVFLLLCLIVAAIVVPLEFFVFKNLGQKKDTNPSIGQCQNQLTCLNGGPTCGDGGSTGCTMTNLVSSDGKSSINNVTLGRAIPRILADANKNFSVPLSGTSILARFNSGNLSCIAQNALVTFDGRTMRSGQATDEVKDISDKQANFALNAEHYPPISIITFTPTTTTTVTITPPLVGQMPATTVTTSIQRTQTVTTAPPTTPAKSTLSSVISSSPLMSITTASTTRRAPTTPFSVTEEVLDFSRVAMLYILQQQTVDKAISSQAELQRLFSRAGKGKTQMGSEVSEQEASNINLGNGNSINLISLSINIGDGPVGGRKI</sequence>
<feature type="region of interest" description="Disordered" evidence="1">
    <location>
        <begin position="458"/>
        <end position="516"/>
    </location>
</feature>
<dbReference type="OrthoDB" id="283575at2759"/>
<keyword evidence="2" id="KW-1133">Transmembrane helix</keyword>
<dbReference type="PANTHER" id="PTHR17178:SF0">
    <property type="entry name" value="SERGLYCIN"/>
    <property type="match status" value="1"/>
</dbReference>
<organism evidence="3 4">
    <name type="scientific">Pochonia chlamydosporia 170</name>
    <dbReference type="NCBI Taxonomy" id="1380566"/>
    <lineage>
        <taxon>Eukaryota</taxon>
        <taxon>Fungi</taxon>
        <taxon>Dikarya</taxon>
        <taxon>Ascomycota</taxon>
        <taxon>Pezizomycotina</taxon>
        <taxon>Sordariomycetes</taxon>
        <taxon>Hypocreomycetidae</taxon>
        <taxon>Hypocreales</taxon>
        <taxon>Clavicipitaceae</taxon>
        <taxon>Pochonia</taxon>
    </lineage>
</organism>
<feature type="transmembrane region" description="Helical" evidence="2">
    <location>
        <begin position="526"/>
        <end position="553"/>
    </location>
</feature>
<protein>
    <submittedName>
        <fullName evidence="3">Uncharacterized protein</fullName>
    </submittedName>
</protein>
<dbReference type="AlphaFoldDB" id="A0A179FS72"/>
<reference evidence="3 4" key="1">
    <citation type="journal article" date="2016" name="PLoS Pathog.">
        <title>Biosynthesis of antibiotic leucinostatins in bio-control fungus Purpureocillium lilacinum and their inhibition on phytophthora revealed by genome mining.</title>
        <authorList>
            <person name="Wang G."/>
            <person name="Liu Z."/>
            <person name="Lin R."/>
            <person name="Li E."/>
            <person name="Mao Z."/>
            <person name="Ling J."/>
            <person name="Yang Y."/>
            <person name="Yin W.B."/>
            <person name="Xie B."/>
        </authorList>
    </citation>
    <scope>NUCLEOTIDE SEQUENCE [LARGE SCALE GENOMIC DNA]</scope>
    <source>
        <strain evidence="3">170</strain>
    </source>
</reference>
<feature type="compositionally biased region" description="Basic and acidic residues" evidence="1">
    <location>
        <begin position="1"/>
        <end position="12"/>
    </location>
</feature>
<feature type="compositionally biased region" description="Polar residues" evidence="1">
    <location>
        <begin position="308"/>
        <end position="317"/>
    </location>
</feature>
<accession>A0A179FS72</accession>
<dbReference type="STRING" id="1380566.A0A179FS72"/>
<evidence type="ECO:0000256" key="2">
    <source>
        <dbReference type="SAM" id="Phobius"/>
    </source>
</evidence>
<gene>
    <name evidence="3" type="ORF">VFPPC_04697</name>
</gene>
<dbReference type="Proteomes" id="UP000078397">
    <property type="component" value="Unassembled WGS sequence"/>
</dbReference>
<evidence type="ECO:0000313" key="4">
    <source>
        <dbReference type="Proteomes" id="UP000078397"/>
    </source>
</evidence>
<keyword evidence="2" id="KW-0812">Transmembrane</keyword>
<dbReference type="EMBL" id="LSBJ02000003">
    <property type="protein sequence ID" value="OAQ68462.2"/>
    <property type="molecule type" value="Genomic_DNA"/>
</dbReference>
<keyword evidence="2" id="KW-0472">Membrane</keyword>
<feature type="region of interest" description="Disordered" evidence="1">
    <location>
        <begin position="1"/>
        <end position="330"/>
    </location>
</feature>
<feature type="region of interest" description="Disordered" evidence="1">
    <location>
        <begin position="375"/>
        <end position="396"/>
    </location>
</feature>
<feature type="compositionally biased region" description="Polar residues" evidence="1">
    <location>
        <begin position="158"/>
        <end position="183"/>
    </location>
</feature>
<feature type="compositionally biased region" description="Polar residues" evidence="1">
    <location>
        <begin position="27"/>
        <end position="36"/>
    </location>
</feature>
<dbReference type="GeneID" id="28848001"/>
<feature type="compositionally biased region" description="Polar residues" evidence="1">
    <location>
        <begin position="479"/>
        <end position="490"/>
    </location>
</feature>
<feature type="compositionally biased region" description="Polar residues" evidence="1">
    <location>
        <begin position="43"/>
        <end position="53"/>
    </location>
</feature>
<proteinExistence type="predicted"/>
<dbReference type="KEGG" id="pchm:VFPPC_04697"/>